<accession>A0ABZ1HX60</accession>
<evidence type="ECO:0000313" key="2">
    <source>
        <dbReference type="EMBL" id="WSE26730.1"/>
    </source>
</evidence>
<dbReference type="Pfam" id="PF13302">
    <property type="entry name" value="Acetyltransf_3"/>
    <property type="match status" value="1"/>
</dbReference>
<dbReference type="PANTHER" id="PTHR43792:SF1">
    <property type="entry name" value="N-ACETYLTRANSFERASE DOMAIN-CONTAINING PROTEIN"/>
    <property type="match status" value="1"/>
</dbReference>
<dbReference type="PANTHER" id="PTHR43792">
    <property type="entry name" value="GNAT FAMILY, PUTATIVE (AFU_ORTHOLOGUE AFUA_3G00765)-RELATED-RELATED"/>
    <property type="match status" value="1"/>
</dbReference>
<sequence>MLRETFREIRTARLVLRPFTEADRAAVVAIQTDPATNLFHPSPPDDSAGQILFDSWLAHWTEHGYGYCAVREHGHSSVLGLTGVRLRLFRGARVLNLAYRFAPAAWGRGYAAEAAGAAVEWAERELPEIPVVISVNVTNGPSLRVVERLGFTRFEEEVYEGAVSRHFRR</sequence>
<protein>
    <submittedName>
        <fullName evidence="2">GNAT family N-acetyltransferase</fullName>
    </submittedName>
</protein>
<evidence type="ECO:0000259" key="1">
    <source>
        <dbReference type="PROSITE" id="PS51186"/>
    </source>
</evidence>
<proteinExistence type="predicted"/>
<dbReference type="Proteomes" id="UP001330812">
    <property type="component" value="Chromosome"/>
</dbReference>
<dbReference type="Gene3D" id="3.40.630.30">
    <property type="match status" value="1"/>
</dbReference>
<reference evidence="2 3" key="1">
    <citation type="journal article" date="2015" name="Int. J. Syst. Evol. Microbiol.">
        <title>Amycolatopsis rhabdoformis sp. nov., an actinomycete isolated from a tropical forest soil.</title>
        <authorList>
            <person name="Souza W.R."/>
            <person name="Silva R.E."/>
            <person name="Goodfellow M."/>
            <person name="Busarakam K."/>
            <person name="Figueiro F.S."/>
            <person name="Ferreira D."/>
            <person name="Rodrigues-Filho E."/>
            <person name="Moraes L.A.B."/>
            <person name="Zucchi T.D."/>
        </authorList>
    </citation>
    <scope>NUCLEOTIDE SEQUENCE [LARGE SCALE GENOMIC DNA]</scope>
    <source>
        <strain evidence="2 3">NCIMB 14900</strain>
    </source>
</reference>
<gene>
    <name evidence="2" type="ORF">VSH64_28045</name>
</gene>
<feature type="domain" description="N-acetyltransferase" evidence="1">
    <location>
        <begin position="14"/>
        <end position="169"/>
    </location>
</feature>
<keyword evidence="3" id="KW-1185">Reference proteome</keyword>
<dbReference type="InterPro" id="IPR000182">
    <property type="entry name" value="GNAT_dom"/>
</dbReference>
<organism evidence="2 3">
    <name type="scientific">Amycolatopsis rhabdoformis</name>
    <dbReference type="NCBI Taxonomy" id="1448059"/>
    <lineage>
        <taxon>Bacteria</taxon>
        <taxon>Bacillati</taxon>
        <taxon>Actinomycetota</taxon>
        <taxon>Actinomycetes</taxon>
        <taxon>Pseudonocardiales</taxon>
        <taxon>Pseudonocardiaceae</taxon>
        <taxon>Amycolatopsis</taxon>
    </lineage>
</organism>
<dbReference type="PROSITE" id="PS51186">
    <property type="entry name" value="GNAT"/>
    <property type="match status" value="1"/>
</dbReference>
<dbReference type="SUPFAM" id="SSF55729">
    <property type="entry name" value="Acyl-CoA N-acyltransferases (Nat)"/>
    <property type="match status" value="1"/>
</dbReference>
<dbReference type="InterPro" id="IPR016181">
    <property type="entry name" value="Acyl_CoA_acyltransferase"/>
</dbReference>
<name>A0ABZ1HX60_9PSEU</name>
<dbReference type="RefSeq" id="WP_326565712.1">
    <property type="nucleotide sequence ID" value="NZ_CP142149.1"/>
</dbReference>
<dbReference type="EMBL" id="CP142149">
    <property type="protein sequence ID" value="WSE26730.1"/>
    <property type="molecule type" value="Genomic_DNA"/>
</dbReference>
<evidence type="ECO:0000313" key="3">
    <source>
        <dbReference type="Proteomes" id="UP001330812"/>
    </source>
</evidence>
<dbReference type="InterPro" id="IPR051531">
    <property type="entry name" value="N-acetyltransferase"/>
</dbReference>